<dbReference type="GO" id="GO:0016746">
    <property type="term" value="F:acyltransferase activity"/>
    <property type="evidence" value="ECO:0007669"/>
    <property type="project" value="UniProtKB-UniRule"/>
</dbReference>
<reference evidence="3 4" key="1">
    <citation type="submission" date="2020-08" db="EMBL/GenBank/DDBJ databases">
        <title>Genomic Encyclopedia of Type Strains, Phase IV (KMG-IV): sequencing the most valuable type-strain genomes for metagenomic binning, comparative biology and taxonomic classification.</title>
        <authorList>
            <person name="Goeker M."/>
        </authorList>
    </citation>
    <scope>NUCLEOTIDE SEQUENCE [LARGE SCALE GENOMIC DNA]</scope>
    <source>
        <strain evidence="3 4">DSM 22198</strain>
    </source>
</reference>
<keyword evidence="2" id="KW-0963">Cytoplasm</keyword>
<comment type="subcellular location">
    <subcellularLocation>
        <location evidence="2">Cytoplasm</location>
    </subcellularLocation>
</comment>
<dbReference type="EC" id="2.3.1.-" evidence="2"/>
<evidence type="ECO:0000256" key="1">
    <source>
        <dbReference type="ARBA" id="ARBA00005686"/>
    </source>
</evidence>
<organism evidence="3 4">
    <name type="scientific">Nitrospirillum iridis</name>
    <dbReference type="NCBI Taxonomy" id="765888"/>
    <lineage>
        <taxon>Bacteria</taxon>
        <taxon>Pseudomonadati</taxon>
        <taxon>Pseudomonadota</taxon>
        <taxon>Alphaproteobacteria</taxon>
        <taxon>Rhodospirillales</taxon>
        <taxon>Azospirillaceae</taxon>
        <taxon>Nitrospirillum</taxon>
    </lineage>
</organism>
<comment type="function">
    <text evidence="2">Involved in fatty acylation of protoxin at internal lysine residues, thereby converting it to the active toxin.</text>
</comment>
<gene>
    <name evidence="3" type="ORF">FHS74_000831</name>
</gene>
<dbReference type="RefSeq" id="WP_184797721.1">
    <property type="nucleotide sequence ID" value="NZ_JACIIZ010000002.1"/>
</dbReference>
<accession>A0A7X0EBN7</accession>
<dbReference type="InterPro" id="IPR003996">
    <property type="entry name" value="RTX_toxin-activating_protC_bac"/>
</dbReference>
<keyword evidence="4" id="KW-1185">Reference proteome</keyword>
<proteinExistence type="inferred from homology"/>
<dbReference type="AlphaFoldDB" id="A0A7X0EBN7"/>
<dbReference type="GO" id="GO:0031640">
    <property type="term" value="P:killing of cells of another organism"/>
    <property type="evidence" value="ECO:0007669"/>
    <property type="project" value="UniProtKB-KW"/>
</dbReference>
<keyword evidence="2 3" id="KW-0012">Acyltransferase</keyword>
<dbReference type="Proteomes" id="UP000539175">
    <property type="component" value="Unassembled WGS sequence"/>
</dbReference>
<sequence length="145" mass="15888">MIVPIPTNAGAPTDSGPLPPPAIPHTVSHMDNGIVWLLTQSPLMAEQVRIYREGTQPIGVVTWAYRSKEAEARLTTGGRPQVADWKTNDRCLIIALAAPTTRAESLLAPRIPDDLRKTVLKGNTVKLQQVDFNGNENKDELRCVN</sequence>
<dbReference type="GO" id="GO:0005737">
    <property type="term" value="C:cytoplasm"/>
    <property type="evidence" value="ECO:0007669"/>
    <property type="project" value="UniProtKB-SubCell"/>
</dbReference>
<keyword evidence="2 3" id="KW-0808">Transferase</keyword>
<evidence type="ECO:0000313" key="4">
    <source>
        <dbReference type="Proteomes" id="UP000539175"/>
    </source>
</evidence>
<evidence type="ECO:0000313" key="3">
    <source>
        <dbReference type="EMBL" id="MBB6250290.1"/>
    </source>
</evidence>
<protein>
    <recommendedName>
        <fullName evidence="2">RTX toxin-activating lysine-acyltransferase</fullName>
        <ecNumber evidence="2">2.3.1.-</ecNumber>
    </recommendedName>
</protein>
<keyword evidence="2" id="KW-0204">Cytolysis</keyword>
<dbReference type="Pfam" id="PF02794">
    <property type="entry name" value="HlyC"/>
    <property type="match status" value="1"/>
</dbReference>
<name>A0A7X0EBN7_9PROT</name>
<comment type="caution">
    <text evidence="3">The sequence shown here is derived from an EMBL/GenBank/DDBJ whole genome shotgun (WGS) entry which is preliminary data.</text>
</comment>
<comment type="similarity">
    <text evidence="1 2">Belongs to the RTX toxin acyltransferase family.</text>
</comment>
<dbReference type="GO" id="GO:0009404">
    <property type="term" value="P:toxin metabolic process"/>
    <property type="evidence" value="ECO:0007669"/>
    <property type="project" value="UniProtKB-UniRule"/>
</dbReference>
<dbReference type="EMBL" id="JACIIZ010000002">
    <property type="protein sequence ID" value="MBB6250290.1"/>
    <property type="molecule type" value="Genomic_DNA"/>
</dbReference>
<evidence type="ECO:0000256" key="2">
    <source>
        <dbReference type="RuleBase" id="RU368102"/>
    </source>
</evidence>